<evidence type="ECO:0000256" key="1">
    <source>
        <dbReference type="SAM" id="Coils"/>
    </source>
</evidence>
<protein>
    <recommendedName>
        <fullName evidence="4">RiboL-PSP-HEPN domain-containing protein</fullName>
    </recommendedName>
</protein>
<gene>
    <name evidence="2" type="ORF">NCTC12112_02299</name>
</gene>
<reference evidence="2 3" key="1">
    <citation type="submission" date="2018-06" db="EMBL/GenBank/DDBJ databases">
        <authorList>
            <consortium name="Pathogen Informatics"/>
            <person name="Doyle S."/>
        </authorList>
    </citation>
    <scope>NUCLEOTIDE SEQUENCE [LARGE SCALE GENOMIC DNA]</scope>
    <source>
        <strain evidence="2 3">NCTC12112</strain>
    </source>
</reference>
<accession>A0AAX2JCX3</accession>
<evidence type="ECO:0000313" key="2">
    <source>
        <dbReference type="EMBL" id="SQJ09384.1"/>
    </source>
</evidence>
<evidence type="ECO:0008006" key="4">
    <source>
        <dbReference type="Google" id="ProtNLM"/>
    </source>
</evidence>
<evidence type="ECO:0000313" key="3">
    <source>
        <dbReference type="Proteomes" id="UP000249008"/>
    </source>
</evidence>
<dbReference type="RefSeq" id="WP_106878539.1">
    <property type="nucleotide sequence ID" value="NZ_CP028105.1"/>
</dbReference>
<dbReference type="AlphaFoldDB" id="A0AAX2JCX3"/>
<dbReference type="EMBL" id="LS483487">
    <property type="protein sequence ID" value="SQJ09384.1"/>
    <property type="molecule type" value="Genomic_DNA"/>
</dbReference>
<dbReference type="GeneID" id="78453580"/>
<dbReference type="KEGG" id="ful:C4N20_02085"/>
<dbReference type="NCBIfam" id="NF038193">
    <property type="entry name" value="VI_Cas13c"/>
    <property type="match status" value="1"/>
</dbReference>
<feature type="coiled-coil region" evidence="1">
    <location>
        <begin position="204"/>
        <end position="300"/>
    </location>
</feature>
<organism evidence="2 3">
    <name type="scientific">Fusobacterium ulcerans</name>
    <dbReference type="NCBI Taxonomy" id="861"/>
    <lineage>
        <taxon>Bacteria</taxon>
        <taxon>Fusobacteriati</taxon>
        <taxon>Fusobacteriota</taxon>
        <taxon>Fusobacteriia</taxon>
        <taxon>Fusobacteriales</taxon>
        <taxon>Fusobacteriaceae</taxon>
        <taxon>Fusobacterium</taxon>
    </lineage>
</organism>
<proteinExistence type="predicted"/>
<feature type="coiled-coil region" evidence="1">
    <location>
        <begin position="425"/>
        <end position="494"/>
    </location>
</feature>
<keyword evidence="1" id="KW-0175">Coiled coil</keyword>
<dbReference type="Proteomes" id="UP000249008">
    <property type="component" value="Chromosome 1"/>
</dbReference>
<sequence length="1117" mass="133782">MENKNKTKPNRGSIVRIIISNYDTKGIKEIKVRYRKQAQLDTFILQTTLDKGNNSILISEFRVKAREKNRYSFTYDGKEKFSAPSNSVVITKIDNAAPEKFKEIRKYKITLEIDEKCKTGNMITAAIEDLLEDDIAREGIRNPRRKASKTERKLIAESICHNYAQIAQCPVEEIDAVKIYKVKRFLSYRSNMLLFFALINDFLCKNLKNKKGEKINEIWKMENKGNNKKIDFDENYNILVAQIKEYFTKEIENYNNRIDNIIDKKELLKYSEKKEESEKNKKLEELNKLKSQKLKILTDEEIKADVIKIIKIFSDLRHSLMHYEYKYFENLFENKKNEELAELLNLNLFKNLTLLRQMKIENKTNYLEGREEFNIIGKNIKAKEVLGHYNLLAEQKNGFNNFINSFFVQDGTENLEFKKLIDEHFVNAKKRLERNIKKSKKLEKELEKMEQHYQRLNCAYVWDIHTSTTYKKLYNKRKSLIEEYNKQINEIKDKEVITAINVELLRIKKEMEEITKSNSLFRLKYKMQIAYAFLEIEFGGNIAKFKDEFDCSKMEEVQKYLKKGVKYLKYYKDKEAQKNYEFPFEEIFENKDTHNEEWLENTSENNLFKFYILTYLLLPMEFKGDFLGVVKKHYYDIKNVDFTDESEKELSQVQLDKMIGDSFFHKIRLFEKNTKRYEIIKYSILTSDEIKRYFRLLELDVPYFEYEKGTDEIGIFNKNIILTIFKYYQIIFRLYNDLEIHGLFNISSDLDKILRDLKSYGNKNINFREFLYVIKQNNNSSTEEEYRKIWENLEAKYLRLHLLTPEKEEIKTKTKEELEKLNEISNLRNGICHLNYKEIIEEILKTEISEKNKEATLNEKIRKVINFIKENELDKVELGFNFINDFFMKKEQFMFGQIKQVKEGNSDSITTERERKEKNNKKLKETYELNCDNLSEFYETSNNLRERANSSSLLEDSAFLKKIGLYKVKNNKVNSKVKDEEKRIENIKRKLLKDSSDIMGMYKAEVVKKLKEKLILIFKHDEEKRIYVTVYDTSKAVPENISKEILVKRNNSKEEYFFEDNNKKYVTEYYTLEITETNELKVIPAKKLEGKEFKTEKNKENKLMLNNHYCFNVKIIY</sequence>
<name>A0AAX2JCX3_9FUSO</name>